<gene>
    <name evidence="1" type="primary">yunB</name>
    <name evidence="1" type="ORF">NCTC4824_03311</name>
</gene>
<sequence length="253" mass="27713">MAAFRARRIRRGPLPFRYVVLLSLVFFIFSTAAGLWIVNRGIKPTLVSFAESQTRKIAPMVINNAVKEVVPNVKDIDEVTKTVPNGAGGTTTDFNTVIISRIMSDIATLVQANLKEAENDNLHKLESQADIEIDMEKTKEDEGIVYSVPLGQATNNALLGNLGPRIPIRFTAIGDVQTNIEYDVEPYGINSAFYVVSIHIIVNVQIIIPFESTMTTVEQTIPIAIGNLEGTVPQFYNGNGNTGPSIQLPTKPE</sequence>
<dbReference type="PIRSF" id="PIRSF021383">
    <property type="entry name" value="YunB"/>
    <property type="match status" value="1"/>
</dbReference>
<dbReference type="Pfam" id="PF09560">
    <property type="entry name" value="Spore_YunB"/>
    <property type="match status" value="1"/>
</dbReference>
<dbReference type="InterPro" id="IPR014197">
    <property type="entry name" value="Sporulation_prot_YunB"/>
</dbReference>
<dbReference type="Proteomes" id="UP000249134">
    <property type="component" value="Chromosome 1"/>
</dbReference>
<keyword evidence="2" id="KW-1185">Reference proteome</keyword>
<dbReference type="EMBL" id="LS483476">
    <property type="protein sequence ID" value="SQI61614.1"/>
    <property type="molecule type" value="Genomic_DNA"/>
</dbReference>
<reference evidence="1 2" key="1">
    <citation type="submission" date="2018-06" db="EMBL/GenBank/DDBJ databases">
        <authorList>
            <consortium name="Pathogen Informatics"/>
            <person name="Doyle S."/>
        </authorList>
    </citation>
    <scope>NUCLEOTIDE SEQUENCE [LARGE SCALE GENOMIC DNA]</scope>
    <source>
        <strain evidence="1 2">NCTC4824</strain>
    </source>
</reference>
<dbReference type="NCBIfam" id="TIGR02832">
    <property type="entry name" value="spo_yunB"/>
    <property type="match status" value="1"/>
</dbReference>
<dbReference type="STRING" id="1348624.GCA_001591545_02465"/>
<dbReference type="RefSeq" id="WP_066142123.1">
    <property type="nucleotide sequence ID" value="NZ_CBCSGM010000003.1"/>
</dbReference>
<protein>
    <submittedName>
        <fullName evidence="1">Sporulation protein YunB</fullName>
    </submittedName>
</protein>
<dbReference type="KEGG" id="blen:NCTC4824_03311"/>
<proteinExistence type="predicted"/>
<dbReference type="AlphaFoldDB" id="A0A2X4ZMJ3"/>
<name>A0A2X4ZMJ3_LEDLE</name>
<accession>A0A2X4ZMJ3</accession>
<evidence type="ECO:0000313" key="1">
    <source>
        <dbReference type="EMBL" id="SQI61614.1"/>
    </source>
</evidence>
<evidence type="ECO:0000313" key="2">
    <source>
        <dbReference type="Proteomes" id="UP000249134"/>
    </source>
</evidence>
<organism evidence="1 2">
    <name type="scientific">Lederbergia lenta</name>
    <name type="common">Bacillus lentus</name>
    <dbReference type="NCBI Taxonomy" id="1467"/>
    <lineage>
        <taxon>Bacteria</taxon>
        <taxon>Bacillati</taxon>
        <taxon>Bacillota</taxon>
        <taxon>Bacilli</taxon>
        <taxon>Bacillales</taxon>
        <taxon>Bacillaceae</taxon>
        <taxon>Lederbergia</taxon>
    </lineage>
</organism>